<dbReference type="AlphaFoldDB" id="A0AAJ0C8J1"/>
<dbReference type="PANTHER" id="PTHR10039:SF5">
    <property type="entry name" value="NACHT DOMAIN-CONTAINING PROTEIN"/>
    <property type="match status" value="1"/>
</dbReference>
<name>A0AAJ0C8J1_9PEZI</name>
<evidence type="ECO:0000259" key="2">
    <source>
        <dbReference type="Pfam" id="PF24883"/>
    </source>
</evidence>
<dbReference type="Proteomes" id="UP001244011">
    <property type="component" value="Unassembled WGS sequence"/>
</dbReference>
<protein>
    <recommendedName>
        <fullName evidence="2">Nephrocystin 3-like N-terminal domain-containing protein</fullName>
    </recommendedName>
</protein>
<proteinExistence type="predicted"/>
<organism evidence="3 4">
    <name type="scientific">Phialemonium atrogriseum</name>
    <dbReference type="NCBI Taxonomy" id="1093897"/>
    <lineage>
        <taxon>Eukaryota</taxon>
        <taxon>Fungi</taxon>
        <taxon>Dikarya</taxon>
        <taxon>Ascomycota</taxon>
        <taxon>Pezizomycotina</taxon>
        <taxon>Sordariomycetes</taxon>
        <taxon>Sordariomycetidae</taxon>
        <taxon>Cephalothecales</taxon>
        <taxon>Cephalothecaceae</taxon>
        <taxon>Phialemonium</taxon>
    </lineage>
</organism>
<evidence type="ECO:0000256" key="1">
    <source>
        <dbReference type="ARBA" id="ARBA00022737"/>
    </source>
</evidence>
<dbReference type="Pfam" id="PF24883">
    <property type="entry name" value="NPHP3_N"/>
    <property type="match status" value="1"/>
</dbReference>
<dbReference type="PANTHER" id="PTHR10039">
    <property type="entry name" value="AMELOGENIN"/>
    <property type="match status" value="1"/>
</dbReference>
<gene>
    <name evidence="3" type="ORF">QBC33DRAFT_171342</name>
</gene>
<dbReference type="GeneID" id="85305515"/>
<reference evidence="3" key="1">
    <citation type="submission" date="2023-06" db="EMBL/GenBank/DDBJ databases">
        <title>Genome-scale phylogeny and comparative genomics of the fungal order Sordariales.</title>
        <authorList>
            <consortium name="Lawrence Berkeley National Laboratory"/>
            <person name="Hensen N."/>
            <person name="Bonometti L."/>
            <person name="Westerberg I."/>
            <person name="Brannstrom I.O."/>
            <person name="Guillou S."/>
            <person name="Cros-Aarteil S."/>
            <person name="Calhoun S."/>
            <person name="Haridas S."/>
            <person name="Kuo A."/>
            <person name="Mondo S."/>
            <person name="Pangilinan J."/>
            <person name="Riley R."/>
            <person name="Labutti K."/>
            <person name="Andreopoulos B."/>
            <person name="Lipzen A."/>
            <person name="Chen C."/>
            <person name="Yanf M."/>
            <person name="Daum C."/>
            <person name="Ng V."/>
            <person name="Clum A."/>
            <person name="Steindorff A."/>
            <person name="Ohm R."/>
            <person name="Martin F."/>
            <person name="Silar P."/>
            <person name="Natvig D."/>
            <person name="Lalanne C."/>
            <person name="Gautier V."/>
            <person name="Ament-Velasquez S.L."/>
            <person name="Kruys A."/>
            <person name="Hutchinson M.I."/>
            <person name="Powell A.J."/>
            <person name="Barry K."/>
            <person name="Miller A.N."/>
            <person name="Grigoriev I.V."/>
            <person name="Debuchy R."/>
            <person name="Gladieux P."/>
            <person name="Thoren M.H."/>
            <person name="Johannesson H."/>
        </authorList>
    </citation>
    <scope>NUCLEOTIDE SEQUENCE</scope>
    <source>
        <strain evidence="3">8032-3</strain>
    </source>
</reference>
<evidence type="ECO:0000313" key="3">
    <source>
        <dbReference type="EMBL" id="KAK1771925.1"/>
    </source>
</evidence>
<evidence type="ECO:0000313" key="4">
    <source>
        <dbReference type="Proteomes" id="UP001244011"/>
    </source>
</evidence>
<dbReference type="EMBL" id="MU838998">
    <property type="protein sequence ID" value="KAK1771925.1"/>
    <property type="molecule type" value="Genomic_DNA"/>
</dbReference>
<comment type="caution">
    <text evidence="3">The sequence shown here is derived from an EMBL/GenBank/DDBJ whole genome shotgun (WGS) entry which is preliminary data.</text>
</comment>
<keyword evidence="1" id="KW-0677">Repeat</keyword>
<accession>A0AAJ0C8J1</accession>
<sequence>MRFAMQDSRTLKLLPKGRGEPVAYFFHLRGKSMVQKSLKGMLCELLYQLLLQFPAIYPALEQFHRQLVTKTRNVRPDWDIESLKAGLLSLSQFAPPRGDRIRLVMFIDALDENHDQSDNEELLSFIRELAATVHGTSKVLKVCLASRPWPLFQKRLGEDRNIPKFAIHSFTQDDIRRYASSKLSLAFSEGDVDTTYERHLESWTRAVTNKAHGVFIWVRIVVDFLHRNIIDGTPYDKLQLYLDSLPDELKDLYEQTMRRIPPDYALETLVACRILLVSLSQITLRTLHCATTACINAFYEKTTHDRELSWLRSRTGGLVEIIEGEVGDGNSPVVQFIHQTAQEFVQNGMPGLSTSNIKPFWLNLDGNFLAYRAIATEHPPYEPLRELAGDLFSYLEGVDELLDHDPSSRPLMKAIENSLDHGIMMGRFVDMERSSPLSLLYRSQIGVVHFADNMLIYINPASRDSFRQSISKIRKMKIDNSHRIAARQEQILETVLSPAVVCAALIVHDIYHIRIPITWNTRVSPYLLLLSTLGERFSSGKRTDRPRMLQNLFDLDFYFQDLSIIPSMLQEVNPMLGRLHAIAAKIKDYNLLQILFIIEDHPWVSEDVRFRLAKLIMESGAMERPTLEFAIRYRAGAGEEWGTLSLMSFCARFKDPRWAQLVWSLDNRSTLPWPDHIAQTAAVGRHAETARDIYTESEEPSDSDRGVGYVIGGLMGGLVGCPELWKVCFDGCLLSGGLLDGYAWSGADSDGQN</sequence>
<dbReference type="RefSeq" id="XP_060288138.1">
    <property type="nucleotide sequence ID" value="XM_060422328.1"/>
</dbReference>
<dbReference type="InterPro" id="IPR056884">
    <property type="entry name" value="NPHP3-like_N"/>
</dbReference>
<keyword evidence="4" id="KW-1185">Reference proteome</keyword>
<feature type="domain" description="Nephrocystin 3-like N-terminal" evidence="2">
    <location>
        <begin position="18"/>
        <end position="147"/>
    </location>
</feature>